<name>A0A8E2LH07_9BACI</name>
<organism evidence="1 2">
    <name type="scientific">Heyndrickxia oleronia</name>
    <dbReference type="NCBI Taxonomy" id="38875"/>
    <lineage>
        <taxon>Bacteria</taxon>
        <taxon>Bacillati</taxon>
        <taxon>Bacillota</taxon>
        <taxon>Bacilli</taxon>
        <taxon>Bacillales</taxon>
        <taxon>Bacillaceae</taxon>
        <taxon>Heyndrickxia</taxon>
    </lineage>
</organism>
<evidence type="ECO:0000313" key="1">
    <source>
        <dbReference type="EMBL" id="OOP69744.1"/>
    </source>
</evidence>
<sequence length="62" mass="7492">MCQTYIDFKNTCSYCLRKVGKEIDQVLPIYDWKTDKLLGYFCKEHYMKVKSRNIIKSFEQIS</sequence>
<reference evidence="1 2" key="1">
    <citation type="submission" date="2017-01" db="EMBL/GenBank/DDBJ databases">
        <title>Draft genome sequence of Bacillus oleronius.</title>
        <authorList>
            <person name="Allam M."/>
        </authorList>
    </citation>
    <scope>NUCLEOTIDE SEQUENCE [LARGE SCALE GENOMIC DNA]</scope>
    <source>
        <strain evidence="1 2">DSM 9356</strain>
    </source>
</reference>
<comment type="caution">
    <text evidence="1">The sequence shown here is derived from an EMBL/GenBank/DDBJ whole genome shotgun (WGS) entry which is preliminary data.</text>
</comment>
<evidence type="ECO:0000313" key="2">
    <source>
        <dbReference type="Proteomes" id="UP000189761"/>
    </source>
</evidence>
<gene>
    <name evidence="1" type="ORF">BWZ43_03410</name>
</gene>
<keyword evidence="2" id="KW-1185">Reference proteome</keyword>
<dbReference type="AlphaFoldDB" id="A0A8E2LH07"/>
<dbReference type="Proteomes" id="UP000189761">
    <property type="component" value="Unassembled WGS sequence"/>
</dbReference>
<dbReference type="EMBL" id="MTLA01000037">
    <property type="protein sequence ID" value="OOP69744.1"/>
    <property type="molecule type" value="Genomic_DNA"/>
</dbReference>
<accession>A0A8E2LH07</accession>
<proteinExistence type="predicted"/>
<protein>
    <submittedName>
        <fullName evidence="1">Uncharacterized protein</fullName>
    </submittedName>
</protein>